<dbReference type="OrthoDB" id="9813719at2"/>
<evidence type="ECO:0000313" key="5">
    <source>
        <dbReference type="EMBL" id="ABQ26911.1"/>
    </source>
</evidence>
<dbReference type="InterPro" id="IPR036597">
    <property type="entry name" value="Fido-like_dom_sf"/>
</dbReference>
<evidence type="ECO:0000256" key="2">
    <source>
        <dbReference type="PIRSR" id="PIRSR640198-2"/>
    </source>
</evidence>
<dbReference type="InterPro" id="IPR003812">
    <property type="entry name" value="Fido"/>
</dbReference>
<sequence>MTFTNRITEAEKLQEEISQHRPLKGQALKQLREYFRIGLTWASNALEGNSLTETETKVVIEDGITIGGKPLKDHFEAIGHAEAFDYLQKLARRTEITERDILKLHRLFYYRIDEANAGHYRKQNIVVTGTDFVFPAPSELKGLMAAFADEIPRLRAEKHPIEFAALLHVRLVTIHPFVDGNGRAARLLMNLALLQEGYPVTIIPPVLRSEYLAAVRESNTGNVAPFVKLFSSMVWESQRDYLRLLLSLERK</sequence>
<evidence type="ECO:0000259" key="4">
    <source>
        <dbReference type="PROSITE" id="PS51459"/>
    </source>
</evidence>
<dbReference type="EMBL" id="CP000698">
    <property type="protein sequence ID" value="ABQ26911.1"/>
    <property type="molecule type" value="Genomic_DNA"/>
</dbReference>
<dbReference type="AlphaFoldDB" id="A5G543"/>
<name>A5G543_GEOUR</name>
<protein>
    <submittedName>
        <fullName evidence="5">Filamentation induced by cAMP protein Fic</fullName>
    </submittedName>
</protein>
<proteinExistence type="predicted"/>
<dbReference type="PROSITE" id="PS51459">
    <property type="entry name" value="FIDO"/>
    <property type="match status" value="1"/>
</dbReference>
<dbReference type="HOGENOM" id="CLU_040460_3_2_7"/>
<gene>
    <name evidence="5" type="ordered locus">Gura_2737</name>
</gene>
<feature type="domain" description="Fido" evidence="4">
    <location>
        <begin position="96"/>
        <end position="232"/>
    </location>
</feature>
<dbReference type="SUPFAM" id="SSF140931">
    <property type="entry name" value="Fic-like"/>
    <property type="match status" value="1"/>
</dbReference>
<dbReference type="Proteomes" id="UP000006695">
    <property type="component" value="Chromosome"/>
</dbReference>
<feature type="binding site" evidence="2">
    <location>
        <begin position="179"/>
        <end position="186"/>
    </location>
    <ligand>
        <name>ATP</name>
        <dbReference type="ChEBI" id="CHEBI:30616"/>
    </ligand>
</feature>
<dbReference type="InterPro" id="IPR040198">
    <property type="entry name" value="Fido_containing"/>
</dbReference>
<keyword evidence="2" id="KW-0547">Nucleotide-binding</keyword>
<dbReference type="Gene3D" id="1.10.3290.10">
    <property type="entry name" value="Fido-like domain"/>
    <property type="match status" value="1"/>
</dbReference>
<dbReference type="KEGG" id="gur:Gura_2737"/>
<feature type="active site" evidence="1">
    <location>
        <position position="175"/>
    </location>
</feature>
<dbReference type="RefSeq" id="WP_011939587.1">
    <property type="nucleotide sequence ID" value="NC_009483.1"/>
</dbReference>
<keyword evidence="2" id="KW-0067">ATP-binding</keyword>
<evidence type="ECO:0000256" key="3">
    <source>
        <dbReference type="PIRSR" id="PIRSR640198-3"/>
    </source>
</evidence>
<organism evidence="5 6">
    <name type="scientific">Geotalea uraniireducens (strain Rf4)</name>
    <name type="common">Geobacter uraniireducens</name>
    <dbReference type="NCBI Taxonomy" id="351605"/>
    <lineage>
        <taxon>Bacteria</taxon>
        <taxon>Pseudomonadati</taxon>
        <taxon>Thermodesulfobacteriota</taxon>
        <taxon>Desulfuromonadia</taxon>
        <taxon>Geobacterales</taxon>
        <taxon>Geobacteraceae</taxon>
        <taxon>Geotalea</taxon>
    </lineage>
</organism>
<accession>A5G543</accession>
<dbReference type="PANTHER" id="PTHR13504">
    <property type="entry name" value="FIDO DOMAIN-CONTAINING PROTEIN DDB_G0283145"/>
    <property type="match status" value="1"/>
</dbReference>
<keyword evidence="6" id="KW-1185">Reference proteome</keyword>
<feature type="site" description="Important for autoinhibition of adenylyltransferase activity" evidence="3">
    <location>
        <position position="47"/>
    </location>
</feature>
<evidence type="ECO:0000256" key="1">
    <source>
        <dbReference type="PIRSR" id="PIRSR640198-1"/>
    </source>
</evidence>
<reference evidence="5 6" key="1">
    <citation type="submission" date="2007-05" db="EMBL/GenBank/DDBJ databases">
        <title>Complete sequence of Geobacter uraniireducens Rf4.</title>
        <authorList>
            <consortium name="US DOE Joint Genome Institute"/>
            <person name="Copeland A."/>
            <person name="Lucas S."/>
            <person name="Lapidus A."/>
            <person name="Barry K."/>
            <person name="Detter J.C."/>
            <person name="Glavina del Rio T."/>
            <person name="Hammon N."/>
            <person name="Israni S."/>
            <person name="Dalin E."/>
            <person name="Tice H."/>
            <person name="Pitluck S."/>
            <person name="Chertkov O."/>
            <person name="Brettin T."/>
            <person name="Bruce D."/>
            <person name="Han C."/>
            <person name="Schmutz J."/>
            <person name="Larimer F."/>
            <person name="Land M."/>
            <person name="Hauser L."/>
            <person name="Kyrpides N."/>
            <person name="Mikhailova N."/>
            <person name="Shelobolina E."/>
            <person name="Aklujkar M."/>
            <person name="Lovley D."/>
            <person name="Richardson P."/>
        </authorList>
    </citation>
    <scope>NUCLEOTIDE SEQUENCE [LARGE SCALE GENOMIC DNA]</scope>
    <source>
        <strain evidence="5 6">Rf4</strain>
    </source>
</reference>
<dbReference type="STRING" id="351605.Gura_2737"/>
<evidence type="ECO:0000313" key="6">
    <source>
        <dbReference type="Proteomes" id="UP000006695"/>
    </source>
</evidence>
<dbReference type="Pfam" id="PF02661">
    <property type="entry name" value="Fic"/>
    <property type="match status" value="1"/>
</dbReference>
<dbReference type="GO" id="GO:0005524">
    <property type="term" value="F:ATP binding"/>
    <property type="evidence" value="ECO:0007669"/>
    <property type="project" value="UniProtKB-KW"/>
</dbReference>
<feature type="binding site" evidence="2">
    <location>
        <position position="219"/>
    </location>
    <ligand>
        <name>ATP</name>
        <dbReference type="ChEBI" id="CHEBI:30616"/>
    </ligand>
</feature>
<dbReference type="PANTHER" id="PTHR13504:SF38">
    <property type="entry name" value="FIDO DOMAIN-CONTAINING PROTEIN"/>
    <property type="match status" value="1"/>
</dbReference>